<name>A0A1T4RL25_9GAMM</name>
<reference evidence="1 2" key="1">
    <citation type="submission" date="2017-02" db="EMBL/GenBank/DDBJ databases">
        <authorList>
            <person name="Peterson S.W."/>
        </authorList>
    </citation>
    <scope>NUCLEOTIDE SEQUENCE [LARGE SCALE GENOMIC DNA]</scope>
    <source>
        <strain evidence="1 2">DSM 21749</strain>
    </source>
</reference>
<sequence length="195" mass="20139">MNPPTLPRPIHATPLNRALMLAGVTAGCLLLAACQHQDGAAQSSAIRDPQPAPLERPDPVTSARAALAEFVESEGGAGVPEYREAWVDLDADGTEDVLMLLDDPAWCSAGGCPLLVFHGEADGSYRLVTRADHTRAPIAATGKRSSGWQDLIVGIDDGGAPGSVALQFNGEGYPSDPTLSATLSASPSSATTLLQ</sequence>
<dbReference type="RefSeq" id="WP_143814278.1">
    <property type="nucleotide sequence ID" value="NZ_FUXP01000009.1"/>
</dbReference>
<dbReference type="OrthoDB" id="5348860at2"/>
<accession>A0A1T4RL25</accession>
<dbReference type="EMBL" id="FUXP01000009">
    <property type="protein sequence ID" value="SKA16675.1"/>
    <property type="molecule type" value="Genomic_DNA"/>
</dbReference>
<evidence type="ECO:0000313" key="1">
    <source>
        <dbReference type="EMBL" id="SKA16675.1"/>
    </source>
</evidence>
<gene>
    <name evidence="1" type="ORF">SAMN02745674_02251</name>
</gene>
<proteinExistence type="predicted"/>
<organism evidence="1 2">
    <name type="scientific">Lysobacter spongiicola DSM 21749</name>
    <dbReference type="NCBI Taxonomy" id="1122188"/>
    <lineage>
        <taxon>Bacteria</taxon>
        <taxon>Pseudomonadati</taxon>
        <taxon>Pseudomonadota</taxon>
        <taxon>Gammaproteobacteria</taxon>
        <taxon>Lysobacterales</taxon>
        <taxon>Lysobacteraceae</taxon>
        <taxon>Novilysobacter</taxon>
    </lineage>
</organism>
<dbReference type="STRING" id="1122188.SAMN02745674_02251"/>
<keyword evidence="2" id="KW-1185">Reference proteome</keyword>
<evidence type="ECO:0000313" key="2">
    <source>
        <dbReference type="Proteomes" id="UP000190061"/>
    </source>
</evidence>
<protein>
    <submittedName>
        <fullName evidence="1">Uncharacterized protein</fullName>
    </submittedName>
</protein>
<dbReference type="Proteomes" id="UP000190061">
    <property type="component" value="Unassembled WGS sequence"/>
</dbReference>
<dbReference type="AlphaFoldDB" id="A0A1T4RL25"/>